<proteinExistence type="predicted"/>
<protein>
    <submittedName>
        <fullName evidence="1">Uncharacterized protein</fullName>
    </submittedName>
</protein>
<dbReference type="Pfam" id="PF06115">
    <property type="entry name" value="DUF956"/>
    <property type="match status" value="1"/>
</dbReference>
<dbReference type="EMBL" id="FNSH01000001">
    <property type="protein sequence ID" value="SEB76627.1"/>
    <property type="molecule type" value="Genomic_DNA"/>
</dbReference>
<dbReference type="Proteomes" id="UP000183687">
    <property type="component" value="Unassembled WGS sequence"/>
</dbReference>
<dbReference type="RefSeq" id="WP_002562819.1">
    <property type="nucleotide sequence ID" value="NZ_CALJSN010000007.1"/>
</dbReference>
<name>A0AB38A6Y3_9ACTN</name>
<comment type="caution">
    <text evidence="1">The sequence shown here is derived from an EMBL/GenBank/DDBJ whole genome shotgun (WGS) entry which is preliminary data.</text>
</comment>
<reference evidence="1 2" key="1">
    <citation type="submission" date="2016-10" db="EMBL/GenBank/DDBJ databases">
        <authorList>
            <person name="Varghese N."/>
            <person name="Submissions S."/>
        </authorList>
    </citation>
    <scope>NUCLEOTIDE SEQUENCE [LARGE SCALE GENOMIC DNA]</scope>
    <source>
        <strain evidence="1 2">DSM 20586</strain>
    </source>
</reference>
<evidence type="ECO:0000313" key="1">
    <source>
        <dbReference type="EMBL" id="SEB76627.1"/>
    </source>
</evidence>
<gene>
    <name evidence="1" type="ORF">SAMN04489746_1025</name>
</gene>
<dbReference type="AlphaFoldDB" id="A0AB38A6Y3"/>
<dbReference type="InterPro" id="IPR010360">
    <property type="entry name" value="DUF956"/>
</dbReference>
<evidence type="ECO:0000313" key="2">
    <source>
        <dbReference type="Proteomes" id="UP000183687"/>
    </source>
</evidence>
<organism evidence="1 2">
    <name type="scientific">Atopobium minutum</name>
    <dbReference type="NCBI Taxonomy" id="1381"/>
    <lineage>
        <taxon>Bacteria</taxon>
        <taxon>Bacillati</taxon>
        <taxon>Actinomycetota</taxon>
        <taxon>Coriobacteriia</taxon>
        <taxon>Coriobacteriales</taxon>
        <taxon>Atopobiaceae</taxon>
        <taxon>Atopobium</taxon>
    </lineage>
</organism>
<sequence length="145" mass="16049">MFEFLKKKAAAFGQSDDPSDVRTKQLEQTEEQFAFVNDVVEFSAKANCTLSVFNPKPGSIALGNGGIDFIAASGYGFIAIPWKNIQQVRVDVYGKFVRSIEVVTDDGQVLPFILSKGYDVLHVIYNHLGREKIVSSKRSFGSHTI</sequence>
<accession>A0AB38A6Y3</accession>